<evidence type="ECO:0000259" key="4">
    <source>
        <dbReference type="SMART" id="SM00854"/>
    </source>
</evidence>
<evidence type="ECO:0000256" key="2">
    <source>
        <dbReference type="SAM" id="MobiDB-lite"/>
    </source>
</evidence>
<sequence length="359" mass="37470">MAPVESPRRLLTAAAAAALILTTAACGSSTDEASPPPPTDSASASSAAPEGPGPATIAIAGDAHFMGRTAALLADPATVFGPVAEVFTRADFAMLNFETSVTDSDDAQPKQYKFKTTPAAYEAVKAAGIDLVSLANNHTLDYGRDGLVDTLDAAEAAGLPVFGAGMDADAALAPHIVDLNGTSVAFIGASQVWELWDTWMATDSKPGIAHVAHEERLIQAVENAAEQADVVIMMMHWGTEGDKCPNDEQKDWAKRLSDAGADAIVGTHAHLLQGEGWTGDSYVAYGLGNFLWYRDNAYSNDTGVLELTVDDGELTGTDFVPAFIDGDGRPVPSTGEEATRIEEKLTDLRGCTGLDASQG</sequence>
<dbReference type="AlphaFoldDB" id="A0A841FHN5"/>
<dbReference type="CDD" id="cd07381">
    <property type="entry name" value="MPP_CapA"/>
    <property type="match status" value="1"/>
</dbReference>
<comment type="similarity">
    <text evidence="1">Belongs to the CapA family.</text>
</comment>
<comment type="caution">
    <text evidence="5">The sequence shown here is derived from an EMBL/GenBank/DDBJ whole genome shotgun (WGS) entry which is preliminary data.</text>
</comment>
<dbReference type="InterPro" id="IPR029052">
    <property type="entry name" value="Metallo-depent_PP-like"/>
</dbReference>
<protein>
    <submittedName>
        <fullName evidence="5">Poly-gamma-glutamate synthesis protein (Capsule biosynthesis protein)</fullName>
    </submittedName>
</protein>
<evidence type="ECO:0000256" key="1">
    <source>
        <dbReference type="ARBA" id="ARBA00005662"/>
    </source>
</evidence>
<name>A0A841FHN5_9ACTN</name>
<dbReference type="PANTHER" id="PTHR33393:SF13">
    <property type="entry name" value="PGA BIOSYNTHESIS PROTEIN CAPA"/>
    <property type="match status" value="1"/>
</dbReference>
<dbReference type="EMBL" id="JACHGT010000001">
    <property type="protein sequence ID" value="MBB6032607.1"/>
    <property type="molecule type" value="Genomic_DNA"/>
</dbReference>
<proteinExistence type="inferred from homology"/>
<evidence type="ECO:0000313" key="5">
    <source>
        <dbReference type="EMBL" id="MBB6032607.1"/>
    </source>
</evidence>
<organism evidence="5 6">
    <name type="scientific">Phytomonospora endophytica</name>
    <dbReference type="NCBI Taxonomy" id="714109"/>
    <lineage>
        <taxon>Bacteria</taxon>
        <taxon>Bacillati</taxon>
        <taxon>Actinomycetota</taxon>
        <taxon>Actinomycetes</taxon>
        <taxon>Micromonosporales</taxon>
        <taxon>Micromonosporaceae</taxon>
        <taxon>Phytomonospora</taxon>
    </lineage>
</organism>
<evidence type="ECO:0000313" key="6">
    <source>
        <dbReference type="Proteomes" id="UP000548476"/>
    </source>
</evidence>
<accession>A0A841FHN5</accession>
<feature type="signal peptide" evidence="3">
    <location>
        <begin position="1"/>
        <end position="33"/>
    </location>
</feature>
<dbReference type="Proteomes" id="UP000548476">
    <property type="component" value="Unassembled WGS sequence"/>
</dbReference>
<dbReference type="PANTHER" id="PTHR33393">
    <property type="entry name" value="POLYGLUTAMINE SYNTHESIS ACCESSORY PROTEIN RV0574C-RELATED"/>
    <property type="match status" value="1"/>
</dbReference>
<dbReference type="InterPro" id="IPR019079">
    <property type="entry name" value="Capsule_synth_CapA"/>
</dbReference>
<dbReference type="SMART" id="SM00854">
    <property type="entry name" value="PGA_cap"/>
    <property type="match status" value="1"/>
</dbReference>
<keyword evidence="3" id="KW-0732">Signal</keyword>
<evidence type="ECO:0000256" key="3">
    <source>
        <dbReference type="SAM" id="SignalP"/>
    </source>
</evidence>
<dbReference type="InterPro" id="IPR052169">
    <property type="entry name" value="CW_Biosynth-Accessory"/>
</dbReference>
<reference evidence="5 6" key="1">
    <citation type="submission" date="2020-08" db="EMBL/GenBank/DDBJ databases">
        <title>Genomic Encyclopedia of Type Strains, Phase IV (KMG-IV): sequencing the most valuable type-strain genomes for metagenomic binning, comparative biology and taxonomic classification.</title>
        <authorList>
            <person name="Goeker M."/>
        </authorList>
    </citation>
    <scope>NUCLEOTIDE SEQUENCE [LARGE SCALE GENOMIC DNA]</scope>
    <source>
        <strain evidence="5 6">YIM 65646</strain>
    </source>
</reference>
<feature type="chain" id="PRO_5032847220" evidence="3">
    <location>
        <begin position="34"/>
        <end position="359"/>
    </location>
</feature>
<dbReference type="SUPFAM" id="SSF56300">
    <property type="entry name" value="Metallo-dependent phosphatases"/>
    <property type="match status" value="1"/>
</dbReference>
<gene>
    <name evidence="5" type="ORF">HNR73_000449</name>
</gene>
<feature type="region of interest" description="Disordered" evidence="2">
    <location>
        <begin position="27"/>
        <end position="53"/>
    </location>
</feature>
<dbReference type="Gene3D" id="3.60.21.10">
    <property type="match status" value="1"/>
</dbReference>
<feature type="domain" description="Capsule synthesis protein CapA" evidence="4">
    <location>
        <begin position="56"/>
        <end position="294"/>
    </location>
</feature>
<keyword evidence="6" id="KW-1185">Reference proteome</keyword>
<feature type="compositionally biased region" description="Low complexity" evidence="2">
    <location>
        <begin position="40"/>
        <end position="53"/>
    </location>
</feature>
<dbReference type="RefSeq" id="WP_239122090.1">
    <property type="nucleotide sequence ID" value="NZ_BONT01000038.1"/>
</dbReference>
<dbReference type="Pfam" id="PF09587">
    <property type="entry name" value="PGA_cap"/>
    <property type="match status" value="1"/>
</dbReference>